<comment type="caution">
    <text evidence="2">The sequence shown here is derived from an EMBL/GenBank/DDBJ whole genome shotgun (WGS) entry which is preliminary data.</text>
</comment>
<accession>A0A1J4JQU8</accession>
<organism evidence="2 3">
    <name type="scientific">Tritrichomonas foetus</name>
    <dbReference type="NCBI Taxonomy" id="1144522"/>
    <lineage>
        <taxon>Eukaryota</taxon>
        <taxon>Metamonada</taxon>
        <taxon>Parabasalia</taxon>
        <taxon>Tritrichomonadida</taxon>
        <taxon>Tritrichomonadidae</taxon>
        <taxon>Tritrichomonas</taxon>
    </lineage>
</organism>
<dbReference type="VEuPathDB" id="TrichDB:TRFO_33861"/>
<evidence type="ECO:0000256" key="1">
    <source>
        <dbReference type="SAM" id="Coils"/>
    </source>
</evidence>
<dbReference type="EMBL" id="MLAK01000994">
    <property type="protein sequence ID" value="OHS99628.1"/>
    <property type="molecule type" value="Genomic_DNA"/>
</dbReference>
<keyword evidence="3" id="KW-1185">Reference proteome</keyword>
<sequence length="284" mass="33083">MMTYQVLKGKNISICVSIYLKRTDFQMEEEKNPILASAIKALQERVHELESANGAYRREIALLRLKLNDNILRQEENHGNNMYDVDNTVQMLSSASETLKELRQIKRENRFLVEESSKLEKQLGKLLRENNEIAAQNSIISNKLKKCQELQSSYETFILQILTPSQIQRNVKLDIIFVNSAMTKITHSMPAKMQMLIKKLRSLPPDFNAQRIETKRKIIQTLLETRDLIDELNYEIEELKQTSLTEGALKRSRPQIETKQNYVAVLIQESNRFNISPYKLNLEL</sequence>
<feature type="coiled-coil region" evidence="1">
    <location>
        <begin position="95"/>
        <end position="136"/>
    </location>
</feature>
<keyword evidence="1" id="KW-0175">Coiled coil</keyword>
<reference evidence="2" key="1">
    <citation type="submission" date="2016-10" db="EMBL/GenBank/DDBJ databases">
        <authorList>
            <person name="Benchimol M."/>
            <person name="Almeida L.G."/>
            <person name="Vasconcelos A.T."/>
            <person name="Perreira-Neves A."/>
            <person name="Rosa I.A."/>
            <person name="Tasca T."/>
            <person name="Bogo M.R."/>
            <person name="de Souza W."/>
        </authorList>
    </citation>
    <scope>NUCLEOTIDE SEQUENCE [LARGE SCALE GENOMIC DNA]</scope>
    <source>
        <strain evidence="2">K</strain>
    </source>
</reference>
<dbReference type="RefSeq" id="XP_068352765.1">
    <property type="nucleotide sequence ID" value="XM_068509321.1"/>
</dbReference>
<protein>
    <submittedName>
        <fullName evidence="2">Uncharacterized protein</fullName>
    </submittedName>
</protein>
<name>A0A1J4JQU8_9EUKA</name>
<proteinExistence type="predicted"/>
<gene>
    <name evidence="2" type="ORF">TRFO_33861</name>
</gene>
<evidence type="ECO:0000313" key="2">
    <source>
        <dbReference type="EMBL" id="OHS99628.1"/>
    </source>
</evidence>
<dbReference type="AlphaFoldDB" id="A0A1J4JQU8"/>
<evidence type="ECO:0000313" key="3">
    <source>
        <dbReference type="Proteomes" id="UP000179807"/>
    </source>
</evidence>
<dbReference type="Proteomes" id="UP000179807">
    <property type="component" value="Unassembled WGS sequence"/>
</dbReference>
<dbReference type="GeneID" id="94844025"/>